<sequence length="476" mass="54867">MKSPHKNKKTQGGSSTKFQPQQGGAPNGPGDYYENLMAQTCAPNFPKPAPQSTPGVGPNLMKYFTPSNNVNVPENNVPQPPPLQHCNSPLFPPPPQINPPSFDRKSTDVPKKHPSKGKHETKRHSNKNRKKSSRNNKESLQEEEIDYANRPPEESPQLNVPSEGLVEFFLTHHMLDKKALHKEFSSVLDYTRLVYDFMSNPTKNRFNNVLCYNEGSVKLRPTRSDDGEYIHATRFITKEGGYIMTQSPLPNTIEDFWRMIWQEEVSVVVSFVDFSNIDECTEYFNLKKGKKKSIGRFNIKTMDVEITSDYVGYFLKVSNKEDDVPREVTVVQWLNWNIELLVDIKDLINFMQIVWNLEKRGKEMKISTKTMTLVHGISGTRRTGTFVVLNLLCKQLYFKKTCNMISTALLVRKYRHNVLRDKNMFAILLLGMIRFSTNIRLLRKDKSYIDKIERYIKNALLSVPPVGKKCKERQQK</sequence>
<feature type="compositionally biased region" description="Basic and acidic residues" evidence="1">
    <location>
        <begin position="102"/>
        <end position="111"/>
    </location>
</feature>
<name>A0A0K0F232_STRVS</name>
<evidence type="ECO:0000259" key="3">
    <source>
        <dbReference type="PROSITE" id="PS50056"/>
    </source>
</evidence>
<proteinExistence type="predicted"/>
<feature type="region of interest" description="Disordered" evidence="1">
    <location>
        <begin position="1"/>
        <end position="159"/>
    </location>
</feature>
<dbReference type="PRINTS" id="PR00700">
    <property type="entry name" value="PRTYPHPHTASE"/>
</dbReference>
<evidence type="ECO:0000313" key="4">
    <source>
        <dbReference type="Proteomes" id="UP000035680"/>
    </source>
</evidence>
<dbReference type="SUPFAM" id="SSF52799">
    <property type="entry name" value="(Phosphotyrosine protein) phosphatases II"/>
    <property type="match status" value="1"/>
</dbReference>
<dbReference type="SMART" id="SM00194">
    <property type="entry name" value="PTPc"/>
    <property type="match status" value="1"/>
</dbReference>
<reference evidence="5" key="2">
    <citation type="submission" date="2015-08" db="UniProtKB">
        <authorList>
            <consortium name="WormBaseParasite"/>
        </authorList>
    </citation>
    <scope>IDENTIFICATION</scope>
</reference>
<dbReference type="InterPro" id="IPR029021">
    <property type="entry name" value="Prot-tyrosine_phosphatase-like"/>
</dbReference>
<dbReference type="PROSITE" id="PS50056">
    <property type="entry name" value="TYR_PHOSPHATASE_2"/>
    <property type="match status" value="1"/>
</dbReference>
<feature type="domain" description="Tyrosine specific protein phosphatases" evidence="3">
    <location>
        <begin position="345"/>
        <end position="426"/>
    </location>
</feature>
<accession>A0A0K0F232</accession>
<feature type="compositionally biased region" description="Low complexity" evidence="1">
    <location>
        <begin position="68"/>
        <end position="77"/>
    </location>
</feature>
<feature type="compositionally biased region" description="Basic residues" evidence="1">
    <location>
        <begin position="112"/>
        <end position="134"/>
    </location>
</feature>
<dbReference type="Gene3D" id="3.90.190.10">
    <property type="entry name" value="Protein tyrosine phosphatase superfamily"/>
    <property type="match status" value="1"/>
</dbReference>
<feature type="domain" description="Tyrosine-protein phosphatase" evidence="2">
    <location>
        <begin position="200"/>
        <end position="435"/>
    </location>
</feature>
<evidence type="ECO:0000313" key="5">
    <source>
        <dbReference type="WBParaSite" id="SVE_0285800.1"/>
    </source>
</evidence>
<dbReference type="Proteomes" id="UP000035680">
    <property type="component" value="Unassembled WGS sequence"/>
</dbReference>
<dbReference type="PANTHER" id="PTHR46163:SF24">
    <property type="entry name" value="PROTEIN-TYROSINE PHOSPHATASE CATALYTIC DOMAIN-CONTAINING PROTEIN-RELATED"/>
    <property type="match status" value="1"/>
</dbReference>
<dbReference type="InterPro" id="IPR052782">
    <property type="entry name" value="Oocyte-zygote_transition_reg"/>
</dbReference>
<dbReference type="Pfam" id="PF00102">
    <property type="entry name" value="Y_phosphatase"/>
    <property type="match status" value="1"/>
</dbReference>
<keyword evidence="4" id="KW-1185">Reference proteome</keyword>
<dbReference type="SMART" id="SM00404">
    <property type="entry name" value="PTPc_motif"/>
    <property type="match status" value="1"/>
</dbReference>
<dbReference type="STRING" id="75913.A0A0K0F232"/>
<evidence type="ECO:0000256" key="1">
    <source>
        <dbReference type="SAM" id="MobiDB-lite"/>
    </source>
</evidence>
<dbReference type="GO" id="GO:0004725">
    <property type="term" value="F:protein tyrosine phosphatase activity"/>
    <property type="evidence" value="ECO:0007669"/>
    <property type="project" value="InterPro"/>
</dbReference>
<dbReference type="InterPro" id="IPR000387">
    <property type="entry name" value="Tyr_Pase_dom"/>
</dbReference>
<organism evidence="4 5">
    <name type="scientific">Strongyloides venezuelensis</name>
    <name type="common">Threadworm</name>
    <dbReference type="NCBI Taxonomy" id="75913"/>
    <lineage>
        <taxon>Eukaryota</taxon>
        <taxon>Metazoa</taxon>
        <taxon>Ecdysozoa</taxon>
        <taxon>Nematoda</taxon>
        <taxon>Chromadorea</taxon>
        <taxon>Rhabditida</taxon>
        <taxon>Tylenchina</taxon>
        <taxon>Panagrolaimomorpha</taxon>
        <taxon>Strongyloidoidea</taxon>
        <taxon>Strongyloididae</taxon>
        <taxon>Strongyloides</taxon>
    </lineage>
</organism>
<dbReference type="InterPro" id="IPR003595">
    <property type="entry name" value="Tyr_Pase_cat"/>
</dbReference>
<dbReference type="WBParaSite" id="SVE_0285800.1">
    <property type="protein sequence ID" value="SVE_0285800.1"/>
    <property type="gene ID" value="SVE_0285800"/>
</dbReference>
<reference evidence="4" key="1">
    <citation type="submission" date="2014-07" db="EMBL/GenBank/DDBJ databases">
        <authorList>
            <person name="Martin A.A"/>
            <person name="De Silva N."/>
        </authorList>
    </citation>
    <scope>NUCLEOTIDE SEQUENCE</scope>
</reference>
<dbReference type="InterPro" id="IPR000242">
    <property type="entry name" value="PTP_cat"/>
</dbReference>
<dbReference type="PANTHER" id="PTHR46163">
    <property type="entry name" value="TYROSINE-PROTEIN PHOSPHATASE-RELATED"/>
    <property type="match status" value="1"/>
</dbReference>
<dbReference type="PROSITE" id="PS50055">
    <property type="entry name" value="TYR_PHOSPHATASE_PTP"/>
    <property type="match status" value="1"/>
</dbReference>
<evidence type="ECO:0000259" key="2">
    <source>
        <dbReference type="PROSITE" id="PS50055"/>
    </source>
</evidence>
<protein>
    <submittedName>
        <fullName evidence="5">Tyrosine phosphatase</fullName>
    </submittedName>
</protein>
<dbReference type="AlphaFoldDB" id="A0A0K0F232"/>
<dbReference type="CDD" id="cd00047">
    <property type="entry name" value="PTPc"/>
    <property type="match status" value="1"/>
</dbReference>
<feature type="compositionally biased region" description="Low complexity" evidence="1">
    <location>
        <begin position="19"/>
        <end position="30"/>
    </location>
</feature>